<sequence>MKPDDLSFERVQKLVERAENLRMQSAAIPVKDLRVLLEVCEVAFSQQALANAKAEPEVN</sequence>
<keyword evidence="4" id="KW-1185">Reference proteome</keyword>
<reference evidence="4" key="3">
    <citation type="journal article" date="2019" name="Int. J. Syst. Evol. Microbiol.">
        <title>The Global Catalogue of Microorganisms (GCM) 10K type strain sequencing project: providing services to taxonomists for standard genome sequencing and annotation.</title>
        <authorList>
            <consortium name="The Broad Institute Genomics Platform"/>
            <consortium name="The Broad Institute Genome Sequencing Center for Infectious Disease"/>
            <person name="Wu L."/>
            <person name="Ma J."/>
        </authorList>
    </citation>
    <scope>NUCLEOTIDE SEQUENCE [LARGE SCALE GENOMIC DNA]</scope>
    <source>
        <strain evidence="4">CGMCC 1.11013</strain>
    </source>
</reference>
<evidence type="ECO:0000313" key="3">
    <source>
        <dbReference type="Proteomes" id="UP000027439"/>
    </source>
</evidence>
<reference evidence="2 3" key="2">
    <citation type="submission" date="2014-03" db="EMBL/GenBank/DDBJ databases">
        <title>Draft Genome Sequences of Four Burkholderia Strains.</title>
        <authorList>
            <person name="Liu X.Y."/>
            <person name="Li C.X."/>
            <person name="Xu J.H."/>
        </authorList>
    </citation>
    <scope>NUCLEOTIDE SEQUENCE [LARGE SCALE GENOMIC DNA]</scope>
    <source>
        <strain evidence="2 3">R27</strain>
    </source>
</reference>
<reference evidence="1" key="1">
    <citation type="journal article" date="2014" name="Int. J. Syst. Evol. Microbiol.">
        <title>Complete genome of a new Firmicutes species belonging to the dominant human colonic microbiota ('Ruminococcus bicirculans') reveals two chromosomes and a selective capacity to utilize plant glucans.</title>
        <authorList>
            <consortium name="NISC Comparative Sequencing Program"/>
            <person name="Wegmann U."/>
            <person name="Louis P."/>
            <person name="Goesmann A."/>
            <person name="Henrissat B."/>
            <person name="Duncan S.H."/>
            <person name="Flint H.J."/>
        </authorList>
    </citation>
    <scope>NUCLEOTIDE SEQUENCE</scope>
    <source>
        <strain evidence="1">CGMCC 1.11013</strain>
    </source>
</reference>
<name>A0A069NKK8_9BURK</name>
<dbReference type="EMBL" id="BMEG01000002">
    <property type="protein sequence ID" value="GGD60824.1"/>
    <property type="molecule type" value="Genomic_DNA"/>
</dbReference>
<evidence type="ECO:0000313" key="1">
    <source>
        <dbReference type="EMBL" id="GGD60824.1"/>
    </source>
</evidence>
<proteinExistence type="predicted"/>
<evidence type="ECO:0000313" key="2">
    <source>
        <dbReference type="EMBL" id="KDR28945.1"/>
    </source>
</evidence>
<evidence type="ECO:0000313" key="4">
    <source>
        <dbReference type="Proteomes" id="UP000597138"/>
    </source>
</evidence>
<gene>
    <name evidence="2" type="ORF">BG57_18755</name>
    <name evidence="1" type="ORF">GCM10010985_13620</name>
</gene>
<comment type="caution">
    <text evidence="2">The sequence shown here is derived from an EMBL/GenBank/DDBJ whole genome shotgun (WGS) entry which is preliminary data.</text>
</comment>
<dbReference type="EMBL" id="JFHE01000033">
    <property type="protein sequence ID" value="KDR28945.1"/>
    <property type="molecule type" value="Genomic_DNA"/>
</dbReference>
<protein>
    <submittedName>
        <fullName evidence="2">Uncharacterized protein</fullName>
    </submittedName>
</protein>
<dbReference type="Proteomes" id="UP000027439">
    <property type="component" value="Unassembled WGS sequence"/>
</dbReference>
<organism evidence="2 3">
    <name type="scientific">Caballeronia grimmiae</name>
    <dbReference type="NCBI Taxonomy" id="1071679"/>
    <lineage>
        <taxon>Bacteria</taxon>
        <taxon>Pseudomonadati</taxon>
        <taxon>Pseudomonadota</taxon>
        <taxon>Betaproteobacteria</taxon>
        <taxon>Burkholderiales</taxon>
        <taxon>Burkholderiaceae</taxon>
        <taxon>Caballeronia</taxon>
    </lineage>
</organism>
<dbReference type="RefSeq" id="WP_035968835.1">
    <property type="nucleotide sequence ID" value="NZ_BMEG01000002.1"/>
</dbReference>
<accession>A0A069NKK8</accession>
<reference evidence="1" key="4">
    <citation type="submission" date="2024-05" db="EMBL/GenBank/DDBJ databases">
        <authorList>
            <person name="Sun Q."/>
            <person name="Zhou Y."/>
        </authorList>
    </citation>
    <scope>NUCLEOTIDE SEQUENCE</scope>
    <source>
        <strain evidence="1">CGMCC 1.11013</strain>
    </source>
</reference>
<dbReference type="AlphaFoldDB" id="A0A069NKK8"/>
<dbReference type="Proteomes" id="UP000597138">
    <property type="component" value="Unassembled WGS sequence"/>
</dbReference>
<dbReference type="OrthoDB" id="9134046at2"/>